<keyword evidence="1" id="KW-0175">Coiled coil</keyword>
<dbReference type="Proteomes" id="UP000176186">
    <property type="component" value="Unassembled WGS sequence"/>
</dbReference>
<reference evidence="3 4" key="1">
    <citation type="journal article" date="2016" name="Nat. Commun.">
        <title>Thousands of microbial genomes shed light on interconnected biogeochemical processes in an aquifer system.</title>
        <authorList>
            <person name="Anantharaman K."/>
            <person name="Brown C.T."/>
            <person name="Hug L.A."/>
            <person name="Sharon I."/>
            <person name="Castelle C.J."/>
            <person name="Probst A.J."/>
            <person name="Thomas B.C."/>
            <person name="Singh A."/>
            <person name="Wilkins M.J."/>
            <person name="Karaoz U."/>
            <person name="Brodie E.L."/>
            <person name="Williams K.H."/>
            <person name="Hubbard S.S."/>
            <person name="Banfield J.F."/>
        </authorList>
    </citation>
    <scope>NUCLEOTIDE SEQUENCE [LARGE SCALE GENOMIC DNA]</scope>
</reference>
<dbReference type="STRING" id="1798401.A2363_04650"/>
<dbReference type="AlphaFoldDB" id="A0A1F6BG10"/>
<organism evidence="3 4">
    <name type="scientific">Candidatus Gottesmanbacteria bacterium RIFOXYB1_FULL_47_11</name>
    <dbReference type="NCBI Taxonomy" id="1798401"/>
    <lineage>
        <taxon>Bacteria</taxon>
        <taxon>Candidatus Gottesmaniibacteriota</taxon>
    </lineage>
</organism>
<sequence length="132" mass="14849">MENNQHHNGTDIKFLAGLFIGGLIGALIIFFIGTKEGKKAKLLLEKKGKDIVSDLEDEIEQLEQKGKELVKHGEDVKEQVLEKLEDKKEELTENATKKLDSALAHIETIQEQGLDTTASIRKRLFKNLPKKS</sequence>
<keyword evidence="2" id="KW-0812">Transmembrane</keyword>
<dbReference type="EMBL" id="MFKE01000004">
    <property type="protein sequence ID" value="OGG35871.1"/>
    <property type="molecule type" value="Genomic_DNA"/>
</dbReference>
<evidence type="ECO:0000256" key="2">
    <source>
        <dbReference type="SAM" id="Phobius"/>
    </source>
</evidence>
<evidence type="ECO:0000313" key="3">
    <source>
        <dbReference type="EMBL" id="OGG35871.1"/>
    </source>
</evidence>
<name>A0A1F6BG10_9BACT</name>
<comment type="caution">
    <text evidence="3">The sequence shown here is derived from an EMBL/GenBank/DDBJ whole genome shotgun (WGS) entry which is preliminary data.</text>
</comment>
<feature type="coiled-coil region" evidence="1">
    <location>
        <begin position="45"/>
        <end position="112"/>
    </location>
</feature>
<protein>
    <submittedName>
        <fullName evidence="3">Uncharacterized protein</fullName>
    </submittedName>
</protein>
<accession>A0A1F6BG10</accession>
<keyword evidence="2" id="KW-0472">Membrane</keyword>
<evidence type="ECO:0000313" key="4">
    <source>
        <dbReference type="Proteomes" id="UP000176186"/>
    </source>
</evidence>
<keyword evidence="2" id="KW-1133">Transmembrane helix</keyword>
<feature type="transmembrane region" description="Helical" evidence="2">
    <location>
        <begin position="12"/>
        <end position="32"/>
    </location>
</feature>
<evidence type="ECO:0000256" key="1">
    <source>
        <dbReference type="SAM" id="Coils"/>
    </source>
</evidence>
<proteinExistence type="predicted"/>
<gene>
    <name evidence="3" type="ORF">A2363_04650</name>
</gene>